<dbReference type="InterPro" id="IPR000160">
    <property type="entry name" value="GGDEF_dom"/>
</dbReference>
<dbReference type="Pfam" id="PF08447">
    <property type="entry name" value="PAS_3"/>
    <property type="match status" value="1"/>
</dbReference>
<dbReference type="CDD" id="cd01949">
    <property type="entry name" value="GGDEF"/>
    <property type="match status" value="1"/>
</dbReference>
<reference evidence="5 6" key="1">
    <citation type="submission" date="2018-07" db="EMBL/GenBank/DDBJ databases">
        <title>Motiliproteus coralliicola sp. nov., a bacterium isolated from Coral.</title>
        <authorList>
            <person name="Wang G."/>
        </authorList>
    </citation>
    <scope>NUCLEOTIDE SEQUENCE [LARGE SCALE GENOMIC DNA]</scope>
    <source>
        <strain evidence="5 6">C34</strain>
    </source>
</reference>
<dbReference type="PANTHER" id="PTHR44757:SF2">
    <property type="entry name" value="BIOFILM ARCHITECTURE MAINTENANCE PROTEIN MBAA"/>
    <property type="match status" value="1"/>
</dbReference>
<feature type="domain" description="GGDEF" evidence="4">
    <location>
        <begin position="277"/>
        <end position="409"/>
    </location>
</feature>
<dbReference type="FunFam" id="3.30.70.270:FF:000001">
    <property type="entry name" value="Diguanylate cyclase domain protein"/>
    <property type="match status" value="1"/>
</dbReference>
<dbReference type="NCBIfam" id="TIGR00254">
    <property type="entry name" value="GGDEF"/>
    <property type="match status" value="1"/>
</dbReference>
<dbReference type="RefSeq" id="WP_114694599.1">
    <property type="nucleotide sequence ID" value="NZ_QQOH01000001.1"/>
</dbReference>
<dbReference type="PROSITE" id="PS50112">
    <property type="entry name" value="PAS"/>
    <property type="match status" value="2"/>
</dbReference>
<dbReference type="Gene3D" id="3.30.450.20">
    <property type="entry name" value="PAS domain"/>
    <property type="match status" value="2"/>
</dbReference>
<evidence type="ECO:0000259" key="3">
    <source>
        <dbReference type="PROSITE" id="PS50113"/>
    </source>
</evidence>
<feature type="domain" description="PAS" evidence="2">
    <location>
        <begin position="20"/>
        <end position="41"/>
    </location>
</feature>
<dbReference type="NCBIfam" id="TIGR00229">
    <property type="entry name" value="sensory_box"/>
    <property type="match status" value="2"/>
</dbReference>
<evidence type="ECO:0000259" key="2">
    <source>
        <dbReference type="PROSITE" id="PS50112"/>
    </source>
</evidence>
<dbReference type="SMART" id="SM00091">
    <property type="entry name" value="PAS"/>
    <property type="match status" value="2"/>
</dbReference>
<dbReference type="InterPro" id="IPR035965">
    <property type="entry name" value="PAS-like_dom_sf"/>
</dbReference>
<dbReference type="PANTHER" id="PTHR44757">
    <property type="entry name" value="DIGUANYLATE CYCLASE DGCP"/>
    <property type="match status" value="1"/>
</dbReference>
<dbReference type="PROSITE" id="PS50113">
    <property type="entry name" value="PAC"/>
    <property type="match status" value="1"/>
</dbReference>
<dbReference type="InterPro" id="IPR043128">
    <property type="entry name" value="Rev_trsase/Diguanyl_cyclase"/>
</dbReference>
<dbReference type="Pfam" id="PF00989">
    <property type="entry name" value="PAS"/>
    <property type="match status" value="1"/>
</dbReference>
<gene>
    <name evidence="5" type="ORF">DV711_05395</name>
</gene>
<dbReference type="InterPro" id="IPR013767">
    <property type="entry name" value="PAS_fold"/>
</dbReference>
<dbReference type="InterPro" id="IPR000700">
    <property type="entry name" value="PAS-assoc_C"/>
</dbReference>
<dbReference type="SUPFAM" id="SSF55785">
    <property type="entry name" value="PYP-like sensor domain (PAS domain)"/>
    <property type="match status" value="2"/>
</dbReference>
<dbReference type="EMBL" id="QQOH01000001">
    <property type="protein sequence ID" value="RDE25005.1"/>
    <property type="molecule type" value="Genomic_DNA"/>
</dbReference>
<accession>A0A369WZQ5</accession>
<proteinExistence type="predicted"/>
<organism evidence="5 6">
    <name type="scientific">Motiliproteus coralliicola</name>
    <dbReference type="NCBI Taxonomy" id="2283196"/>
    <lineage>
        <taxon>Bacteria</taxon>
        <taxon>Pseudomonadati</taxon>
        <taxon>Pseudomonadota</taxon>
        <taxon>Gammaproteobacteria</taxon>
        <taxon>Oceanospirillales</taxon>
        <taxon>Oceanospirillaceae</taxon>
        <taxon>Motiliproteus</taxon>
    </lineage>
</organism>
<dbReference type="GO" id="GO:0003824">
    <property type="term" value="F:catalytic activity"/>
    <property type="evidence" value="ECO:0007669"/>
    <property type="project" value="UniProtKB-ARBA"/>
</dbReference>
<dbReference type="CDD" id="cd00130">
    <property type="entry name" value="PAS"/>
    <property type="match status" value="2"/>
</dbReference>
<keyword evidence="6" id="KW-1185">Reference proteome</keyword>
<dbReference type="InterPro" id="IPR013655">
    <property type="entry name" value="PAS_fold_3"/>
</dbReference>
<dbReference type="SMART" id="SM00267">
    <property type="entry name" value="GGDEF"/>
    <property type="match status" value="1"/>
</dbReference>
<dbReference type="Pfam" id="PF00990">
    <property type="entry name" value="GGDEF"/>
    <property type="match status" value="1"/>
</dbReference>
<evidence type="ECO:0000313" key="5">
    <source>
        <dbReference type="EMBL" id="RDE25005.1"/>
    </source>
</evidence>
<dbReference type="Gene3D" id="3.30.70.270">
    <property type="match status" value="1"/>
</dbReference>
<dbReference type="AlphaFoldDB" id="A0A369WZQ5"/>
<name>A0A369WZQ5_9GAMM</name>
<feature type="domain" description="PAS" evidence="2">
    <location>
        <begin position="121"/>
        <end position="202"/>
    </location>
</feature>
<evidence type="ECO:0000259" key="4">
    <source>
        <dbReference type="PROSITE" id="PS50887"/>
    </source>
</evidence>
<dbReference type="SUPFAM" id="SSF55073">
    <property type="entry name" value="Nucleotide cyclase"/>
    <property type="match status" value="1"/>
</dbReference>
<feature type="domain" description="PAC" evidence="3">
    <location>
        <begin position="193"/>
        <end position="245"/>
    </location>
</feature>
<dbReference type="InterPro" id="IPR000014">
    <property type="entry name" value="PAS"/>
</dbReference>
<dbReference type="GO" id="GO:0006355">
    <property type="term" value="P:regulation of DNA-templated transcription"/>
    <property type="evidence" value="ECO:0007669"/>
    <property type="project" value="InterPro"/>
</dbReference>
<sequence length="409" mass="46755">MLGLILDNQRDAVFAIKERKILYANRSASKLVGYSPEELLDSDFNLLVDKNEDQHLMALAQQRGRNQNREIQFDLIPKTGSSIPVATVLNHRYHDQLGHLFIASVRDLRLRKKLTKKIKRSEREFRQIIENLPDTFYRTDANGVITMLSPSSVRMLGYTPAEAIGTKLADYYYHPEDRDRVMQKLAESSGKPIQVDSALRHKEGHLVWVFSHLYARTDEDGNFIGVEGVTRESTKRKLDEERWIYAANHDFLTGLYNRNYFNAELERAIRRAKRKDDQLTLIYFDLDGFKSINDNFGHDAGDELLSSIASQVKHYFRESDLIARIGGDEFAVLFENELPPQSAREVAEQLVVLCRRPIDYHGQTLRVSASAGVASYPHHGDCPKSLLKSADKAMYQAKLTGKNRVALLD</sequence>
<dbReference type="InterPro" id="IPR052155">
    <property type="entry name" value="Biofilm_reg_signaling"/>
</dbReference>
<dbReference type="PROSITE" id="PS50887">
    <property type="entry name" value="GGDEF"/>
    <property type="match status" value="1"/>
</dbReference>
<evidence type="ECO:0000256" key="1">
    <source>
        <dbReference type="ARBA" id="ARBA00001946"/>
    </source>
</evidence>
<dbReference type="OrthoDB" id="73375at2"/>
<comment type="cofactor">
    <cofactor evidence="1">
        <name>Mg(2+)</name>
        <dbReference type="ChEBI" id="CHEBI:18420"/>
    </cofactor>
</comment>
<comment type="caution">
    <text evidence="5">The sequence shown here is derived from an EMBL/GenBank/DDBJ whole genome shotgun (WGS) entry which is preliminary data.</text>
</comment>
<evidence type="ECO:0000313" key="6">
    <source>
        <dbReference type="Proteomes" id="UP000253769"/>
    </source>
</evidence>
<dbReference type="Proteomes" id="UP000253769">
    <property type="component" value="Unassembled WGS sequence"/>
</dbReference>
<protein>
    <submittedName>
        <fullName evidence="5">Diguanylate cyclase</fullName>
    </submittedName>
</protein>
<dbReference type="InterPro" id="IPR029787">
    <property type="entry name" value="Nucleotide_cyclase"/>
</dbReference>